<sequence>MHLEGKVALVTGASRGIGRAVAIGMARNGADVIVNYSGNVEAAQETVDAITALGRKALMIKANVANPEEVAAMVEMGHTEFGHIDILVNNAGITRDGLLMRMKDEDFDDVIDINLKGVYLVTKAVSKIMMKQRSGSIVNMTSVVGVMGNAGQTNYAASKAGVIGFTKACAKEMASRGIRVNAIAPGFIHTDMTDVLSDKVREAMIHEIPLKRMAEADEVANVVIFLASDLAGYVTGQVINVDGGMVM</sequence>
<evidence type="ECO:0000256" key="10">
    <source>
        <dbReference type="ARBA" id="ARBA00048508"/>
    </source>
</evidence>
<evidence type="ECO:0000256" key="1">
    <source>
        <dbReference type="ARBA" id="ARBA00002607"/>
    </source>
</evidence>
<evidence type="ECO:0000259" key="14">
    <source>
        <dbReference type="SMART" id="SM00822"/>
    </source>
</evidence>
<evidence type="ECO:0000256" key="11">
    <source>
        <dbReference type="PIRSR" id="PIRSR611284-1"/>
    </source>
</evidence>
<evidence type="ECO:0000313" key="16">
    <source>
        <dbReference type="Proteomes" id="UP000029628"/>
    </source>
</evidence>
<dbReference type="Gene3D" id="3.40.50.720">
    <property type="entry name" value="NAD(P)-binding Rossmann-like Domain"/>
    <property type="match status" value="1"/>
</dbReference>
<dbReference type="PANTHER" id="PTHR42879">
    <property type="entry name" value="3-OXOACYL-(ACYL-CARRIER-PROTEIN) REDUCTASE"/>
    <property type="match status" value="1"/>
</dbReference>
<dbReference type="FunFam" id="3.40.50.720:FF:000037">
    <property type="entry name" value="3-oxoacyl-[acyl-carrier-protein] reductase FabG"/>
    <property type="match status" value="1"/>
</dbReference>
<comment type="caution">
    <text evidence="15">The sequence shown here is derived from an EMBL/GenBank/DDBJ whole genome shotgun (WGS) entry which is preliminary data.</text>
</comment>
<comment type="similarity">
    <text evidence="3 13">Belongs to the short-chain dehydrogenases/reductases (SDR) family.</text>
</comment>
<dbReference type="EC" id="1.1.1.100" evidence="13"/>
<evidence type="ECO:0000256" key="3">
    <source>
        <dbReference type="ARBA" id="ARBA00006484"/>
    </source>
</evidence>
<feature type="binding site" evidence="12">
    <location>
        <position position="90"/>
    </location>
    <ligand>
        <name>NADP(+)</name>
        <dbReference type="ChEBI" id="CHEBI:58349"/>
    </ligand>
</feature>
<dbReference type="SMART" id="SM00822">
    <property type="entry name" value="PKS_KR"/>
    <property type="match status" value="1"/>
</dbReference>
<evidence type="ECO:0000256" key="7">
    <source>
        <dbReference type="ARBA" id="ARBA00023002"/>
    </source>
</evidence>
<accession>A0A096CQ47</accession>
<evidence type="ECO:0000256" key="5">
    <source>
        <dbReference type="ARBA" id="ARBA00022832"/>
    </source>
</evidence>
<dbReference type="PRINTS" id="PR00080">
    <property type="entry name" value="SDRFAMILY"/>
</dbReference>
<keyword evidence="9 13" id="KW-0275">Fatty acid biosynthesis</keyword>
<dbReference type="GO" id="GO:0004316">
    <property type="term" value="F:3-oxoacyl-[acyl-carrier-protein] reductase (NADPH) activity"/>
    <property type="evidence" value="ECO:0007669"/>
    <property type="project" value="UniProtKB-UniRule"/>
</dbReference>
<proteinExistence type="inferred from homology"/>
<dbReference type="InterPro" id="IPR057326">
    <property type="entry name" value="KR_dom"/>
</dbReference>
<dbReference type="Pfam" id="PF13561">
    <property type="entry name" value="adh_short_C2"/>
    <property type="match status" value="1"/>
</dbReference>
<protein>
    <recommendedName>
        <fullName evidence="13">3-oxoacyl-[acyl-carrier-protein] reductase</fullName>
        <ecNumber evidence="13">1.1.1.100</ecNumber>
    </recommendedName>
</protein>
<keyword evidence="8 13" id="KW-0443">Lipid metabolism</keyword>
<comment type="function">
    <text evidence="1 13">Catalyzes the NADPH-dependent reduction of beta-ketoacyl-ACP substrates to beta-hydroxyacyl-ACP products, the first reductive step in the elongation cycle of fatty acid biosynthesis.</text>
</comment>
<feature type="domain" description="Ketoreductase" evidence="14">
    <location>
        <begin position="6"/>
        <end position="186"/>
    </location>
</feature>
<dbReference type="CDD" id="cd05333">
    <property type="entry name" value="BKR_SDR_c"/>
    <property type="match status" value="1"/>
</dbReference>
<dbReference type="PANTHER" id="PTHR42879:SF2">
    <property type="entry name" value="3-OXOACYL-[ACYL-CARRIER-PROTEIN] REDUCTASE FABG"/>
    <property type="match status" value="1"/>
</dbReference>
<dbReference type="InterPro" id="IPR011284">
    <property type="entry name" value="3oxo_ACP_reduc"/>
</dbReference>
<keyword evidence="6 12" id="KW-0521">NADP</keyword>
<keyword evidence="5 13" id="KW-0276">Fatty acid metabolism</keyword>
<evidence type="ECO:0000256" key="8">
    <source>
        <dbReference type="ARBA" id="ARBA00023098"/>
    </source>
</evidence>
<feature type="binding site" evidence="12">
    <location>
        <begin position="63"/>
        <end position="64"/>
    </location>
    <ligand>
        <name>NADP(+)</name>
        <dbReference type="ChEBI" id="CHEBI:58349"/>
    </ligand>
</feature>
<dbReference type="RefSeq" id="WP_028257486.1">
    <property type="nucleotide sequence ID" value="NZ_JRNT01000009.1"/>
</dbReference>
<feature type="binding site" evidence="12">
    <location>
        <position position="188"/>
    </location>
    <ligand>
        <name>NADP(+)</name>
        <dbReference type="ChEBI" id="CHEBI:58349"/>
    </ligand>
</feature>
<dbReference type="AlphaFoldDB" id="A0A096CQ47"/>
<name>A0A096CQ47_9FIRM</name>
<feature type="binding site" evidence="12">
    <location>
        <begin position="12"/>
        <end position="15"/>
    </location>
    <ligand>
        <name>NADP(+)</name>
        <dbReference type="ChEBI" id="CHEBI:58349"/>
    </ligand>
</feature>
<evidence type="ECO:0000313" key="15">
    <source>
        <dbReference type="EMBL" id="KGF47449.1"/>
    </source>
</evidence>
<evidence type="ECO:0000256" key="4">
    <source>
        <dbReference type="ARBA" id="ARBA00022516"/>
    </source>
</evidence>
<dbReference type="NCBIfam" id="NF005559">
    <property type="entry name" value="PRK07231.1"/>
    <property type="match status" value="1"/>
</dbReference>
<dbReference type="UniPathway" id="UPA00094"/>
<dbReference type="GO" id="GO:0051287">
    <property type="term" value="F:NAD binding"/>
    <property type="evidence" value="ECO:0007669"/>
    <property type="project" value="UniProtKB-UniRule"/>
</dbReference>
<feature type="active site" description="Proton acceptor" evidence="11">
    <location>
        <position position="155"/>
    </location>
</feature>
<evidence type="ECO:0000256" key="12">
    <source>
        <dbReference type="PIRSR" id="PIRSR611284-2"/>
    </source>
</evidence>
<comment type="pathway">
    <text evidence="2 13">Lipid metabolism; fatty acid biosynthesis.</text>
</comment>
<evidence type="ECO:0000256" key="9">
    <source>
        <dbReference type="ARBA" id="ARBA00023160"/>
    </source>
</evidence>
<keyword evidence="4 13" id="KW-0444">Lipid biosynthesis</keyword>
<dbReference type="EMBL" id="JRNT01000009">
    <property type="protein sequence ID" value="KGF47449.1"/>
    <property type="molecule type" value="Genomic_DNA"/>
</dbReference>
<dbReference type="NCBIfam" id="TIGR01830">
    <property type="entry name" value="3oxo_ACP_reduc"/>
    <property type="match status" value="1"/>
</dbReference>
<keyword evidence="7 13" id="KW-0560">Oxidoreductase</keyword>
<dbReference type="SUPFAM" id="SSF51735">
    <property type="entry name" value="NAD(P)-binding Rossmann-fold domains"/>
    <property type="match status" value="1"/>
</dbReference>
<dbReference type="NCBIfam" id="NF009466">
    <property type="entry name" value="PRK12826.1-2"/>
    <property type="match status" value="1"/>
</dbReference>
<comment type="subunit">
    <text evidence="13">Homotetramer.</text>
</comment>
<dbReference type="Proteomes" id="UP000029628">
    <property type="component" value="Unassembled WGS sequence"/>
</dbReference>
<reference evidence="15 16" key="1">
    <citation type="submission" date="2014-07" db="EMBL/GenBank/DDBJ databases">
        <authorList>
            <person name="McCorrison J."/>
            <person name="Sanka R."/>
            <person name="Torralba M."/>
            <person name="Gillis M."/>
            <person name="Haft D.H."/>
            <person name="Methe B."/>
            <person name="Sutton G."/>
            <person name="Nelson K.E."/>
        </authorList>
    </citation>
    <scope>NUCLEOTIDE SEQUENCE [LARGE SCALE GENOMIC DNA]</scope>
    <source>
        <strain evidence="15 16">DNF00314</strain>
    </source>
</reference>
<evidence type="ECO:0000256" key="6">
    <source>
        <dbReference type="ARBA" id="ARBA00022857"/>
    </source>
</evidence>
<organism evidence="15 16">
    <name type="scientific">Veillonella montpellierensis DNF00314</name>
    <dbReference type="NCBI Taxonomy" id="1401067"/>
    <lineage>
        <taxon>Bacteria</taxon>
        <taxon>Bacillati</taxon>
        <taxon>Bacillota</taxon>
        <taxon>Negativicutes</taxon>
        <taxon>Veillonellales</taxon>
        <taxon>Veillonellaceae</taxon>
        <taxon>Veillonella</taxon>
    </lineage>
</organism>
<dbReference type="InterPro" id="IPR002347">
    <property type="entry name" value="SDR_fam"/>
</dbReference>
<dbReference type="InterPro" id="IPR050259">
    <property type="entry name" value="SDR"/>
</dbReference>
<evidence type="ECO:0000256" key="2">
    <source>
        <dbReference type="ARBA" id="ARBA00005194"/>
    </source>
</evidence>
<dbReference type="InterPro" id="IPR036291">
    <property type="entry name" value="NAD(P)-bd_dom_sf"/>
</dbReference>
<comment type="catalytic activity">
    <reaction evidence="10 13">
        <text>a (3R)-hydroxyacyl-[ACP] + NADP(+) = a 3-oxoacyl-[ACP] + NADPH + H(+)</text>
        <dbReference type="Rhea" id="RHEA:17397"/>
        <dbReference type="Rhea" id="RHEA-COMP:9916"/>
        <dbReference type="Rhea" id="RHEA-COMP:9945"/>
        <dbReference type="ChEBI" id="CHEBI:15378"/>
        <dbReference type="ChEBI" id="CHEBI:57783"/>
        <dbReference type="ChEBI" id="CHEBI:58349"/>
        <dbReference type="ChEBI" id="CHEBI:78776"/>
        <dbReference type="ChEBI" id="CHEBI:78827"/>
        <dbReference type="EC" id="1.1.1.100"/>
    </reaction>
</comment>
<gene>
    <name evidence="15" type="ORF">HMPREF0872_04605</name>
</gene>
<dbReference type="eggNOG" id="COG1028">
    <property type="taxonomic scope" value="Bacteria"/>
</dbReference>
<keyword evidence="16" id="KW-1185">Reference proteome</keyword>
<feature type="binding site" evidence="12">
    <location>
        <begin position="155"/>
        <end position="159"/>
    </location>
    <ligand>
        <name>NADP(+)</name>
        <dbReference type="ChEBI" id="CHEBI:58349"/>
    </ligand>
</feature>
<dbReference type="GO" id="GO:0006633">
    <property type="term" value="P:fatty acid biosynthetic process"/>
    <property type="evidence" value="ECO:0007669"/>
    <property type="project" value="UniProtKB-UniPathway"/>
</dbReference>
<dbReference type="PRINTS" id="PR00081">
    <property type="entry name" value="GDHRDH"/>
</dbReference>
<evidence type="ECO:0000256" key="13">
    <source>
        <dbReference type="RuleBase" id="RU366074"/>
    </source>
</evidence>